<keyword evidence="4" id="KW-1185">Reference proteome</keyword>
<evidence type="ECO:0000256" key="2">
    <source>
        <dbReference type="SAM" id="SignalP"/>
    </source>
</evidence>
<feature type="compositionally biased region" description="Polar residues" evidence="1">
    <location>
        <begin position="78"/>
        <end position="95"/>
    </location>
</feature>
<sequence length="540" mass="59440">LHILLLGLCCQISGAGRISFPDSSGRSAEPSSRSTSTSSRQSEFEGRSIRGGSSQSHLRPEYSRYNVYEHEQNDFRPPSTTTPHPYGSTTRQVYNPNAFFNRLPPSKNDEPIQAEEEDDYDEEEDGVILGTEPPPSSERPSADYSSGGSNGARPVAFNNLFYGLHNDKFAGFGNLFGEDRRKHRYKFKRRRPGQPCIPYDLFLNKLRSGRDFYGNRIDPKTLIPPLNLVLADVNYFAPHNNYNGQGGGSYASDTASDSTGSHGGAVFNNHFYDAVGGYPCTGGYQKPHRPHGGPLGFFGQGGLFDWTSSADNIQSDEGGGSSNKPAVVFNLNDAIDSVATNWRPGESFQMMMKVIAEFISSVAGGGGALPIADAGGALVDAVDTVRNVNKEFHRFRVTQLNVILTSILLQLLPNVNSAKVTWPALEIQSDNFFDPLMTSFSKFPFHDIYETPSDCLLCGQNSHQQQSRVPSTKSFREWTKQIQQSVDTSTEEGRSRLCEFLAMFPVGRGGGGDEKLGPGGRRRFLPLKLRKLLKYCSANH</sequence>
<gene>
    <name evidence="3" type="ORF">pipiens_019412</name>
</gene>
<comment type="caution">
    <text evidence="3">The sequence shown here is derived from an EMBL/GenBank/DDBJ whole genome shotgun (WGS) entry which is preliminary data.</text>
</comment>
<feature type="signal peptide" evidence="2">
    <location>
        <begin position="1"/>
        <end position="15"/>
    </location>
</feature>
<feature type="chain" id="PRO_5044856697" evidence="2">
    <location>
        <begin position="16"/>
        <end position="540"/>
    </location>
</feature>
<dbReference type="AlphaFoldDB" id="A0ABD1DV42"/>
<feature type="compositionally biased region" description="Basic and acidic residues" evidence="1">
    <location>
        <begin position="58"/>
        <end position="74"/>
    </location>
</feature>
<dbReference type="Proteomes" id="UP001562425">
    <property type="component" value="Unassembled WGS sequence"/>
</dbReference>
<feature type="non-terminal residue" evidence="3">
    <location>
        <position position="1"/>
    </location>
</feature>
<accession>A0ABD1DV42</accession>
<dbReference type="EMBL" id="JBEHCU010001734">
    <property type="protein sequence ID" value="KAL1403333.1"/>
    <property type="molecule type" value="Genomic_DNA"/>
</dbReference>
<feature type="region of interest" description="Disordered" evidence="1">
    <location>
        <begin position="19"/>
        <end position="150"/>
    </location>
</feature>
<feature type="compositionally biased region" description="Low complexity" evidence="1">
    <location>
        <begin position="23"/>
        <end position="41"/>
    </location>
</feature>
<evidence type="ECO:0000313" key="3">
    <source>
        <dbReference type="EMBL" id="KAL1403333.1"/>
    </source>
</evidence>
<evidence type="ECO:0000313" key="4">
    <source>
        <dbReference type="Proteomes" id="UP001562425"/>
    </source>
</evidence>
<name>A0ABD1DV42_CULPP</name>
<evidence type="ECO:0000256" key="1">
    <source>
        <dbReference type="SAM" id="MobiDB-lite"/>
    </source>
</evidence>
<protein>
    <submittedName>
        <fullName evidence="3">Uncharacterized protein</fullName>
    </submittedName>
</protein>
<keyword evidence="2" id="KW-0732">Signal</keyword>
<feature type="compositionally biased region" description="Acidic residues" evidence="1">
    <location>
        <begin position="112"/>
        <end position="126"/>
    </location>
</feature>
<reference evidence="3 4" key="1">
    <citation type="submission" date="2024-05" db="EMBL/GenBank/DDBJ databases">
        <title>Culex pipiens pipiens assembly and annotation.</title>
        <authorList>
            <person name="Alout H."/>
            <person name="Durand T."/>
        </authorList>
    </citation>
    <scope>NUCLEOTIDE SEQUENCE [LARGE SCALE GENOMIC DNA]</scope>
    <source>
        <strain evidence="3">HA-2024</strain>
        <tissue evidence="3">Whole body</tissue>
    </source>
</reference>
<proteinExistence type="predicted"/>
<organism evidence="3 4">
    <name type="scientific">Culex pipiens pipiens</name>
    <name type="common">Northern house mosquito</name>
    <dbReference type="NCBI Taxonomy" id="38569"/>
    <lineage>
        <taxon>Eukaryota</taxon>
        <taxon>Metazoa</taxon>
        <taxon>Ecdysozoa</taxon>
        <taxon>Arthropoda</taxon>
        <taxon>Hexapoda</taxon>
        <taxon>Insecta</taxon>
        <taxon>Pterygota</taxon>
        <taxon>Neoptera</taxon>
        <taxon>Endopterygota</taxon>
        <taxon>Diptera</taxon>
        <taxon>Nematocera</taxon>
        <taxon>Culicoidea</taxon>
        <taxon>Culicidae</taxon>
        <taxon>Culicinae</taxon>
        <taxon>Culicini</taxon>
        <taxon>Culex</taxon>
        <taxon>Culex</taxon>
    </lineage>
</organism>